<accession>A0A1H9DZK7</accession>
<evidence type="ECO:0000313" key="6">
    <source>
        <dbReference type="Proteomes" id="UP000199647"/>
    </source>
</evidence>
<dbReference type="EMBL" id="FOFG01000003">
    <property type="protein sequence ID" value="SEQ18921.1"/>
    <property type="molecule type" value="Genomic_DNA"/>
</dbReference>
<keyword evidence="6" id="KW-1185">Reference proteome</keyword>
<evidence type="ECO:0000256" key="2">
    <source>
        <dbReference type="ARBA" id="ARBA00023027"/>
    </source>
</evidence>
<dbReference type="GO" id="GO:0016491">
    <property type="term" value="F:oxidoreductase activity"/>
    <property type="evidence" value="ECO:0007669"/>
    <property type="project" value="UniProtKB-KW"/>
</dbReference>
<sequence>MRLCIAEPLAARPAVLDEIRRLDPSLTWSVWSGDRWTDEGGATLGPQMLVAWKLPDGWTALPDRTAAVFCFGAGHDQLTDDPRLPRDLPVMRLIDPGQTQQICDYVLAAVFERLLGPIGLSAGKGGGRHWPEAMIPRMARRDLRVTVLGLGATGSVVAGQVAALGFSVRGWSRRMRVVPGCEVLAGETTLFDAAADADVLVNLLPGADELGGVLSAPIFGRLANGSHLVHLGRGLHLVEADLRSALDAGRPAFAWLDVFAREPLPPEHWFWRDPRIHVTPHTAGLPTAEDAARSIVAAAHALRDGTPLPGRIR</sequence>
<feature type="domain" description="D-isomer specific 2-hydroxyacid dehydrogenase NAD-binding" evidence="4">
    <location>
        <begin position="133"/>
        <end position="283"/>
    </location>
</feature>
<gene>
    <name evidence="5" type="ORF">SAMN05216548_10322</name>
</gene>
<dbReference type="InterPro" id="IPR036291">
    <property type="entry name" value="NAD(P)-bd_dom_sf"/>
</dbReference>
<dbReference type="STRING" id="1855383.SAMN05216548_10322"/>
<dbReference type="InterPro" id="IPR006140">
    <property type="entry name" value="D-isomer_DH_NAD-bd"/>
</dbReference>
<dbReference type="Gene3D" id="3.40.50.720">
    <property type="entry name" value="NAD(P)-binding Rossmann-like Domain"/>
    <property type="match status" value="2"/>
</dbReference>
<evidence type="ECO:0000259" key="4">
    <source>
        <dbReference type="Pfam" id="PF02826"/>
    </source>
</evidence>
<feature type="transmembrane region" description="Helical" evidence="3">
    <location>
        <begin position="145"/>
        <end position="166"/>
    </location>
</feature>
<dbReference type="PANTHER" id="PTHR43333:SF1">
    <property type="entry name" value="D-ISOMER SPECIFIC 2-HYDROXYACID DEHYDROGENASE NAD-BINDING DOMAIN-CONTAINING PROTEIN"/>
    <property type="match status" value="1"/>
</dbReference>
<dbReference type="SUPFAM" id="SSF51735">
    <property type="entry name" value="NAD(P)-binding Rossmann-fold domains"/>
    <property type="match status" value="1"/>
</dbReference>
<name>A0A1H9DZK7_9HYPH</name>
<proteinExistence type="predicted"/>
<dbReference type="Pfam" id="PF02826">
    <property type="entry name" value="2-Hacid_dh_C"/>
    <property type="match status" value="1"/>
</dbReference>
<keyword evidence="1" id="KW-0560">Oxidoreductase</keyword>
<reference evidence="5 6" key="1">
    <citation type="submission" date="2016-10" db="EMBL/GenBank/DDBJ databases">
        <authorList>
            <person name="de Groot N.N."/>
        </authorList>
    </citation>
    <scope>NUCLEOTIDE SEQUENCE [LARGE SCALE GENOMIC DNA]</scope>
    <source>
        <strain evidence="5 6">A52C2</strain>
    </source>
</reference>
<protein>
    <submittedName>
        <fullName evidence="5">Glyoxylate/hydroxypyruvate reductase A</fullName>
    </submittedName>
</protein>
<keyword evidence="3" id="KW-0812">Transmembrane</keyword>
<keyword evidence="3" id="KW-1133">Transmembrane helix</keyword>
<keyword evidence="2" id="KW-0520">NAD</keyword>
<organism evidence="5 6">
    <name type="scientific">Faunimonas pinastri</name>
    <dbReference type="NCBI Taxonomy" id="1855383"/>
    <lineage>
        <taxon>Bacteria</taxon>
        <taxon>Pseudomonadati</taxon>
        <taxon>Pseudomonadota</taxon>
        <taxon>Alphaproteobacteria</taxon>
        <taxon>Hyphomicrobiales</taxon>
        <taxon>Afifellaceae</taxon>
        <taxon>Faunimonas</taxon>
    </lineage>
</organism>
<dbReference type="Proteomes" id="UP000199647">
    <property type="component" value="Unassembled WGS sequence"/>
</dbReference>
<dbReference type="PANTHER" id="PTHR43333">
    <property type="entry name" value="2-HACID_DH_C DOMAIN-CONTAINING PROTEIN"/>
    <property type="match status" value="1"/>
</dbReference>
<keyword evidence="5" id="KW-0670">Pyruvate</keyword>
<dbReference type="GO" id="GO:0051287">
    <property type="term" value="F:NAD binding"/>
    <property type="evidence" value="ECO:0007669"/>
    <property type="project" value="InterPro"/>
</dbReference>
<evidence type="ECO:0000256" key="1">
    <source>
        <dbReference type="ARBA" id="ARBA00023002"/>
    </source>
</evidence>
<evidence type="ECO:0000256" key="3">
    <source>
        <dbReference type="SAM" id="Phobius"/>
    </source>
</evidence>
<evidence type="ECO:0000313" key="5">
    <source>
        <dbReference type="EMBL" id="SEQ18921.1"/>
    </source>
</evidence>
<keyword evidence="3" id="KW-0472">Membrane</keyword>
<dbReference type="AlphaFoldDB" id="A0A1H9DZK7"/>